<keyword evidence="5" id="KW-1185">Reference proteome</keyword>
<dbReference type="Gene3D" id="3.30.470.20">
    <property type="entry name" value="ATP-grasp fold, B domain"/>
    <property type="match status" value="1"/>
</dbReference>
<feature type="transmembrane region" description="Helical" evidence="2">
    <location>
        <begin position="33"/>
        <end position="51"/>
    </location>
</feature>
<name>A0A969WBC0_9GAMM</name>
<feature type="domain" description="ATP-grasp" evidence="3">
    <location>
        <begin position="91"/>
        <end position="326"/>
    </location>
</feature>
<sequence>MDELNAAPAAAYRAPLAERLAIRWDRWRRWEFWPAWLFYLPIIAYIVWLGLRFRRPTAFTAANPAFESGGVVGESKADALGALMDGAPDLVAHFERLDLATPLAERIARAHAFTMAGDGYPIILKPNIGSRGRGVAVIRDEAALRDYLSAASGDVIVQRYIGGDEFGVFVWRDPQDDHAVVYSITQKCFPTVTGDGVHSLAELIAADARARLIAPLLWQRFATRLHETPPRGERFALVEIGAHCRGSLFLDASALATPALTAAVTRIFEAIPGFHFGRLDLRCPSQEALQAGQGLRILEVNGVTAEAAHIYHPGTPLLRGYRSMFRQWRIAFEIGAKNAARGAHVTGPFELLHLFRTDLKRGEAWQ</sequence>
<organism evidence="4 5">
    <name type="scientific">Solimonas marina</name>
    <dbReference type="NCBI Taxonomy" id="2714601"/>
    <lineage>
        <taxon>Bacteria</taxon>
        <taxon>Pseudomonadati</taxon>
        <taxon>Pseudomonadota</taxon>
        <taxon>Gammaproteobacteria</taxon>
        <taxon>Nevskiales</taxon>
        <taxon>Nevskiaceae</taxon>
        <taxon>Solimonas</taxon>
    </lineage>
</organism>
<evidence type="ECO:0000259" key="3">
    <source>
        <dbReference type="PROSITE" id="PS50975"/>
    </source>
</evidence>
<dbReference type="InterPro" id="IPR011761">
    <property type="entry name" value="ATP-grasp"/>
</dbReference>
<reference evidence="4" key="1">
    <citation type="submission" date="2020-03" db="EMBL/GenBank/DDBJ databases">
        <title>Solimonas marina sp. nov., isolated from deep seawater of the Pacific Ocean.</title>
        <authorList>
            <person name="Liu X."/>
            <person name="Lai Q."/>
            <person name="Sun F."/>
            <person name="Gai Y."/>
            <person name="Li G."/>
            <person name="Shao Z."/>
        </authorList>
    </citation>
    <scope>NUCLEOTIDE SEQUENCE</scope>
    <source>
        <strain evidence="4">C16B3</strain>
    </source>
</reference>
<comment type="caution">
    <text evidence="4">The sequence shown here is derived from an EMBL/GenBank/DDBJ whole genome shotgun (WGS) entry which is preliminary data.</text>
</comment>
<gene>
    <name evidence="4" type="ORF">G7Y82_17100</name>
</gene>
<dbReference type="GO" id="GO:0005524">
    <property type="term" value="F:ATP binding"/>
    <property type="evidence" value="ECO:0007669"/>
    <property type="project" value="UniProtKB-UniRule"/>
</dbReference>
<keyword evidence="2" id="KW-1133">Transmembrane helix</keyword>
<keyword evidence="1" id="KW-0067">ATP-binding</keyword>
<dbReference type="PROSITE" id="PS50975">
    <property type="entry name" value="ATP_GRASP"/>
    <property type="match status" value="1"/>
</dbReference>
<dbReference type="AlphaFoldDB" id="A0A969WBC0"/>
<evidence type="ECO:0000313" key="5">
    <source>
        <dbReference type="Proteomes" id="UP000653472"/>
    </source>
</evidence>
<accession>A0A969WBC0</accession>
<dbReference type="Proteomes" id="UP000653472">
    <property type="component" value="Unassembled WGS sequence"/>
</dbReference>
<dbReference type="RefSeq" id="WP_168149358.1">
    <property type="nucleotide sequence ID" value="NZ_JAAVXB010000011.1"/>
</dbReference>
<keyword evidence="2" id="KW-0812">Transmembrane</keyword>
<evidence type="ECO:0000256" key="1">
    <source>
        <dbReference type="PROSITE-ProRule" id="PRU00409"/>
    </source>
</evidence>
<evidence type="ECO:0000256" key="2">
    <source>
        <dbReference type="SAM" id="Phobius"/>
    </source>
</evidence>
<keyword evidence="1" id="KW-0547">Nucleotide-binding</keyword>
<dbReference type="EMBL" id="JAAVXB010000011">
    <property type="protein sequence ID" value="NKF24032.1"/>
    <property type="molecule type" value="Genomic_DNA"/>
</dbReference>
<protein>
    <recommendedName>
        <fullName evidence="3">ATP-grasp domain-containing protein</fullName>
    </recommendedName>
</protein>
<evidence type="ECO:0000313" key="4">
    <source>
        <dbReference type="EMBL" id="NKF24032.1"/>
    </source>
</evidence>
<proteinExistence type="predicted"/>
<keyword evidence="2" id="KW-0472">Membrane</keyword>
<dbReference type="SUPFAM" id="SSF56059">
    <property type="entry name" value="Glutathione synthetase ATP-binding domain-like"/>
    <property type="match status" value="1"/>
</dbReference>
<dbReference type="GO" id="GO:0046872">
    <property type="term" value="F:metal ion binding"/>
    <property type="evidence" value="ECO:0007669"/>
    <property type="project" value="InterPro"/>
</dbReference>